<feature type="compositionally biased region" description="Polar residues" evidence="1">
    <location>
        <begin position="128"/>
        <end position="141"/>
    </location>
</feature>
<protein>
    <submittedName>
        <fullName evidence="2">Uncharacterized protein</fullName>
    </submittedName>
</protein>
<feature type="compositionally biased region" description="Polar residues" evidence="1">
    <location>
        <begin position="72"/>
        <end position="81"/>
    </location>
</feature>
<evidence type="ECO:0000313" key="2">
    <source>
        <dbReference type="EMBL" id="CEK56908.1"/>
    </source>
</evidence>
<evidence type="ECO:0000256" key="1">
    <source>
        <dbReference type="SAM" id="MobiDB-lite"/>
    </source>
</evidence>
<gene>
    <name evidence="2" type="primary">ORF28816</name>
</gene>
<sequence length="181" mass="18981">VNFSFPYVARNSWNIVIAVVDNAKNHFINTQIKEHIQKMSSHFPYQGGPVPPNPNAGPYNPGMYNGSGPQGPGQNFAQSLPQDKAIHNGPPFGAPVRPQFSQGGHVGLSSSGAYPPGAVGPHPHNPGSVPTSQFNNMNLNDPSKAGIRPGMPPRPLNEPHRTGMPPPGGQINGPPGMGGLP</sequence>
<feature type="region of interest" description="Disordered" evidence="1">
    <location>
        <begin position="47"/>
        <end position="181"/>
    </location>
</feature>
<proteinExistence type="predicted"/>
<dbReference type="AlphaFoldDB" id="A0A0B6YL18"/>
<feature type="non-terminal residue" evidence="2">
    <location>
        <position position="181"/>
    </location>
</feature>
<name>A0A0B6YL18_9EUPU</name>
<feature type="compositionally biased region" description="Low complexity" evidence="1">
    <location>
        <begin position="56"/>
        <end position="66"/>
    </location>
</feature>
<dbReference type="EMBL" id="HACG01010043">
    <property type="protein sequence ID" value="CEK56908.1"/>
    <property type="molecule type" value="Transcribed_RNA"/>
</dbReference>
<feature type="non-terminal residue" evidence="2">
    <location>
        <position position="1"/>
    </location>
</feature>
<reference evidence="2" key="1">
    <citation type="submission" date="2014-12" db="EMBL/GenBank/DDBJ databases">
        <title>Insight into the proteome of Arion vulgaris.</title>
        <authorList>
            <person name="Aradska J."/>
            <person name="Bulat T."/>
            <person name="Smidak R."/>
            <person name="Sarate P."/>
            <person name="Gangsoo J."/>
            <person name="Sialana F."/>
            <person name="Bilban M."/>
            <person name="Lubec G."/>
        </authorList>
    </citation>
    <scope>NUCLEOTIDE SEQUENCE</scope>
    <source>
        <tissue evidence="2">Skin</tissue>
    </source>
</reference>
<organism evidence="2">
    <name type="scientific">Arion vulgaris</name>
    <dbReference type="NCBI Taxonomy" id="1028688"/>
    <lineage>
        <taxon>Eukaryota</taxon>
        <taxon>Metazoa</taxon>
        <taxon>Spiralia</taxon>
        <taxon>Lophotrochozoa</taxon>
        <taxon>Mollusca</taxon>
        <taxon>Gastropoda</taxon>
        <taxon>Heterobranchia</taxon>
        <taxon>Euthyneura</taxon>
        <taxon>Panpulmonata</taxon>
        <taxon>Eupulmonata</taxon>
        <taxon>Stylommatophora</taxon>
        <taxon>Helicina</taxon>
        <taxon>Arionoidea</taxon>
        <taxon>Arionidae</taxon>
        <taxon>Arion</taxon>
    </lineage>
</organism>
<accession>A0A0B6YL18</accession>